<dbReference type="RefSeq" id="WP_114658863.1">
    <property type="nucleotide sequence ID" value="NZ_CP031194.1"/>
</dbReference>
<evidence type="ECO:0008006" key="5">
    <source>
        <dbReference type="Google" id="ProtNLM"/>
    </source>
</evidence>
<keyword evidence="2" id="KW-0732">Signal</keyword>
<feature type="chain" id="PRO_5039002914" description="DUF3558 domain-containing protein" evidence="2">
    <location>
        <begin position="29"/>
        <end position="198"/>
    </location>
</feature>
<name>A0A345HLC2_9ACTN</name>
<feature type="region of interest" description="Disordered" evidence="1">
    <location>
        <begin position="164"/>
        <end position="198"/>
    </location>
</feature>
<gene>
    <name evidence="3" type="ORF">DVK44_07075</name>
</gene>
<proteinExistence type="predicted"/>
<reference evidence="4" key="1">
    <citation type="submission" date="2018-07" db="EMBL/GenBank/DDBJ databases">
        <authorList>
            <person name="Zhao J."/>
        </authorList>
    </citation>
    <scope>NUCLEOTIDE SEQUENCE [LARGE SCALE GENOMIC DNA]</scope>
    <source>
        <strain evidence="4">GSSD-12</strain>
    </source>
</reference>
<feature type="signal peptide" evidence="2">
    <location>
        <begin position="1"/>
        <end position="28"/>
    </location>
</feature>
<protein>
    <recommendedName>
        <fullName evidence="5">DUF3558 domain-containing protein</fullName>
    </recommendedName>
</protein>
<sequence>MAPRPETGRYGRCAALLLSLITATGALTGCDLLDAALDRGCEDSKSRIEEAESYSILGSHPEGAIVPKGFEDIDSGCWADSGDAWVYANQIYVFPGDRGDKTDVTEYYREAAKRDGWKLFGAYDPAGSGNRAKPGEPADLCFTLGKEDKSTILNVAFGSGDELTLSEERKPGTEFSSGHGYRVTIDSTADGSPNGCPD</sequence>
<dbReference type="Proteomes" id="UP000253868">
    <property type="component" value="Chromosome"/>
</dbReference>
<organism evidence="3 4">
    <name type="scientific">Streptomyces paludis</name>
    <dbReference type="NCBI Taxonomy" id="2282738"/>
    <lineage>
        <taxon>Bacteria</taxon>
        <taxon>Bacillati</taxon>
        <taxon>Actinomycetota</taxon>
        <taxon>Actinomycetes</taxon>
        <taxon>Kitasatosporales</taxon>
        <taxon>Streptomycetaceae</taxon>
        <taxon>Streptomyces</taxon>
    </lineage>
</organism>
<dbReference type="AlphaFoldDB" id="A0A345HLC2"/>
<evidence type="ECO:0000256" key="1">
    <source>
        <dbReference type="SAM" id="MobiDB-lite"/>
    </source>
</evidence>
<dbReference type="KEGG" id="spad:DVK44_07075"/>
<evidence type="ECO:0000256" key="2">
    <source>
        <dbReference type="SAM" id="SignalP"/>
    </source>
</evidence>
<keyword evidence="4" id="KW-1185">Reference proteome</keyword>
<dbReference type="EMBL" id="CP031194">
    <property type="protein sequence ID" value="AXG77496.1"/>
    <property type="molecule type" value="Genomic_DNA"/>
</dbReference>
<accession>A0A345HLC2</accession>
<dbReference type="PROSITE" id="PS51257">
    <property type="entry name" value="PROKAR_LIPOPROTEIN"/>
    <property type="match status" value="1"/>
</dbReference>
<dbReference type="OrthoDB" id="4310322at2"/>
<evidence type="ECO:0000313" key="3">
    <source>
        <dbReference type="EMBL" id="AXG77496.1"/>
    </source>
</evidence>
<evidence type="ECO:0000313" key="4">
    <source>
        <dbReference type="Proteomes" id="UP000253868"/>
    </source>
</evidence>